<protein>
    <submittedName>
        <fullName evidence="3">MOSC domain-containing protein</fullName>
    </submittedName>
</protein>
<proteinExistence type="predicted"/>
<dbReference type="Proteomes" id="UP000272942">
    <property type="component" value="Unassembled WGS sequence"/>
</dbReference>
<evidence type="ECO:0000313" key="3">
    <source>
        <dbReference type="WBParaSite" id="ECPE_0000921501-mRNA-1"/>
    </source>
</evidence>
<name>A0A183AQF2_9TREM</name>
<keyword evidence="2" id="KW-1185">Reference proteome</keyword>
<dbReference type="WBParaSite" id="ECPE_0000921501-mRNA-1">
    <property type="protein sequence ID" value="ECPE_0000921501-mRNA-1"/>
    <property type="gene ID" value="ECPE_0000921501"/>
</dbReference>
<dbReference type="SUPFAM" id="SSF49562">
    <property type="entry name" value="C2 domain (Calcium/lipid-binding domain, CaLB)"/>
    <property type="match status" value="1"/>
</dbReference>
<gene>
    <name evidence="1" type="ORF">ECPE_LOCUS9187</name>
</gene>
<dbReference type="Gene3D" id="2.60.40.150">
    <property type="entry name" value="C2 domain"/>
    <property type="match status" value="1"/>
</dbReference>
<dbReference type="AlphaFoldDB" id="A0A183AQF2"/>
<sequence length="78" mass="8481">MTTLFNQVKIQGVLRIHVIAGRNLKAGDKSVVGRGSSDPYCIVRVNLQIAAPTLTRYKDQLKVLGVVDLAAESESLFP</sequence>
<reference evidence="3" key="1">
    <citation type="submission" date="2016-06" db="UniProtKB">
        <authorList>
            <consortium name="WormBaseParasite"/>
        </authorList>
    </citation>
    <scope>IDENTIFICATION</scope>
</reference>
<evidence type="ECO:0000313" key="1">
    <source>
        <dbReference type="EMBL" id="VDP84944.1"/>
    </source>
</evidence>
<dbReference type="InterPro" id="IPR035892">
    <property type="entry name" value="C2_domain_sf"/>
</dbReference>
<dbReference type="EMBL" id="UZAN01047043">
    <property type="protein sequence ID" value="VDP84944.1"/>
    <property type="molecule type" value="Genomic_DNA"/>
</dbReference>
<organism evidence="3">
    <name type="scientific">Echinostoma caproni</name>
    <dbReference type="NCBI Taxonomy" id="27848"/>
    <lineage>
        <taxon>Eukaryota</taxon>
        <taxon>Metazoa</taxon>
        <taxon>Spiralia</taxon>
        <taxon>Lophotrochozoa</taxon>
        <taxon>Platyhelminthes</taxon>
        <taxon>Trematoda</taxon>
        <taxon>Digenea</taxon>
        <taxon>Plagiorchiida</taxon>
        <taxon>Echinostomata</taxon>
        <taxon>Echinostomatoidea</taxon>
        <taxon>Echinostomatidae</taxon>
        <taxon>Echinostoma</taxon>
    </lineage>
</organism>
<evidence type="ECO:0000313" key="2">
    <source>
        <dbReference type="Proteomes" id="UP000272942"/>
    </source>
</evidence>
<accession>A0A183AQF2</accession>
<reference evidence="1 2" key="2">
    <citation type="submission" date="2018-11" db="EMBL/GenBank/DDBJ databases">
        <authorList>
            <consortium name="Pathogen Informatics"/>
        </authorList>
    </citation>
    <scope>NUCLEOTIDE SEQUENCE [LARGE SCALE GENOMIC DNA]</scope>
    <source>
        <strain evidence="1 2">Egypt</strain>
    </source>
</reference>
<dbReference type="OrthoDB" id="1029639at2759"/>